<dbReference type="Pfam" id="PF18513">
    <property type="entry name" value="Pro_sub2"/>
    <property type="match status" value="1"/>
</dbReference>
<dbReference type="Gene3D" id="3.40.50.200">
    <property type="entry name" value="Peptidase S8/S53 domain"/>
    <property type="match status" value="1"/>
</dbReference>
<dbReference type="PANTHER" id="PTHR43806">
    <property type="entry name" value="PEPTIDASE S8"/>
    <property type="match status" value="1"/>
</dbReference>
<keyword evidence="10" id="KW-0472">Membrane</keyword>
<dbReference type="GO" id="GO:0004252">
    <property type="term" value="F:serine-type endopeptidase activity"/>
    <property type="evidence" value="ECO:0007669"/>
    <property type="project" value="UniProtKB-UniRule"/>
</dbReference>
<feature type="domain" description="Subtilisin-like protease 2 prodomain" evidence="12">
    <location>
        <begin position="592"/>
        <end position="678"/>
    </location>
</feature>
<dbReference type="EMBL" id="FLRE01000113">
    <property type="protein sequence ID" value="SBT36102.1"/>
    <property type="molecule type" value="Genomic_DNA"/>
</dbReference>
<dbReference type="SUPFAM" id="SSF52743">
    <property type="entry name" value="Subtilisin-like"/>
    <property type="match status" value="1"/>
</dbReference>
<dbReference type="Proteomes" id="UP000078550">
    <property type="component" value="Unassembled WGS sequence"/>
</dbReference>
<keyword evidence="10" id="KW-0812">Transmembrane</keyword>
<evidence type="ECO:0000256" key="2">
    <source>
        <dbReference type="ARBA" id="ARBA00022670"/>
    </source>
</evidence>
<feature type="active site" description="Charge relay system" evidence="7">
    <location>
        <position position="1024"/>
    </location>
</feature>
<feature type="active site" description="Charge relay system" evidence="7">
    <location>
        <position position="861"/>
    </location>
</feature>
<dbReference type="PROSITE" id="PS00138">
    <property type="entry name" value="SUBTILASE_SER"/>
    <property type="match status" value="1"/>
</dbReference>
<feature type="region of interest" description="Disordered" evidence="9">
    <location>
        <begin position="105"/>
        <end position="152"/>
    </location>
</feature>
<dbReference type="PROSITE" id="PS51892">
    <property type="entry name" value="SUBTILASE"/>
    <property type="match status" value="1"/>
</dbReference>
<sequence length="1340" mass="153038">MRTFHMCKPTYACARPPHFHKMLHTFYVLSLMLMNVILQKEYRSHNFLNELEIYKLKFVKKKFRIILSSDVGNKANQFDALKDSYKPLFDIYDISANFEKIKNEKERKKKGKKTGKRKKGGKGEITKKGKVQKGERSESFLQLSGQKSGTKKNNMFEENREDAFRKFVEEEMNNRGINPEKENEHDVFSKLIKEKSKNEDMINKDEGKELIDHNSHSKDEIQKNLKSKDEENTVQHRVEKGKGIDIKQPRNVRKGEKQKGVNAAPNKVKHTRNNILTSGGKTERGEAGGGQGEEGKAQEEEEEEEEEGEEDDEDEEDSEEEGQIGRKGEGDQLDDEEEDIITRDFGHYSIVTNSKDLLDDITVDASDISKLSIESINIPYNEANRTSFTHQRHIVLNNIGNKKYRVVLMTKNPKFVEVEESEEGNEASFIEKGEKNGPKNGPKNRTEKRDETRAEKRGGDIKSAHLYDGVGTLDFRKAYKKKRAETKESHVSSKGGGGDKGEESQGDDRSDRGIMGKLKGMLKFLSLNSNHDEDRIKLAGSTDKGGNKSDDGDVNGSGGGKRRKRNDMDSILSVDQLVDQYLLNLKNDNISQQELIFVLRGDLDLHSPYMRKVIRRGNAKFEKYIKKHFKEVEKISYDISSPINFLCFFVPNVFNMNNFNLLKEALEILFNELKKYTENWSFSNTYVTLDGDLWQGKQQRHLHRHRSDAGDEDPQVGEAEHTNLGEGEEGLHRKYVKKRKNLYNVKYSFLRKMWGMEPILSFAKKMNKRNVNVEKEILNFLPKELREYSTWNLSVMRVFNAWFLAGYGNKNVKVCVIDSGVDKNHIDLMKNVHIPEYSDKYEMTEDFFDFMVKNPTDSSGHGTHVTGIIGGVANDLGMVGVAPNVTLISLRFIDGLKYGGSFHAIKAINVCILNKTPIINASWGSSKYDANIYMAVQRLKYTFNGKGTVLISAAGNENKNNDIHPLYPASFKLPHVYSVASISRNLEISPFSNYGMKSVHILAPGHHIYSTTPNNSYKINTGTSMAAPHVCGVNALIYSVCYNQGFIPQAEEVLDILTRTSIKVVSRKRKTINDSLVNAEAAVLTTLLGGLWMQMDCHFVKFHLDKGKKKHIPVVFSAYKNGVYETDIVIAVIPTEENSKEYGEILIPIRIVTNVKAENFKESPRIGKKMIIDDNEASHDEVLSYICENALYNLYELDSYFLVISLVLFFVAFLLIVVTTIIYIKRKLHNKYCTNENHAHNIKRNTVVGQKHILDNSANEILAKEKLEYLERLRNSVRFSITKSKDELNPVIKQKCSKKLNFENYNELIKRPLLKRGDTKISRDNIVDRSIEELDDMYME</sequence>
<keyword evidence="4 7" id="KW-0720">Serine protease</keyword>
<dbReference type="InterPro" id="IPR015500">
    <property type="entry name" value="Peptidase_S8_subtilisin-rel"/>
</dbReference>
<feature type="domain" description="Peptidase S8/S53" evidence="11">
    <location>
        <begin position="810"/>
        <end position="1061"/>
    </location>
</feature>
<gene>
    <name evidence="13" type="ORF">POVWA2_028440</name>
</gene>
<keyword evidence="3 7" id="KW-0378">Hydrolase</keyword>
<feature type="region of interest" description="Disordered" evidence="9">
    <location>
        <begin position="701"/>
        <end position="726"/>
    </location>
</feature>
<feature type="compositionally biased region" description="Acidic residues" evidence="9">
    <location>
        <begin position="299"/>
        <end position="322"/>
    </location>
</feature>
<feature type="region of interest" description="Disordered" evidence="9">
    <location>
        <begin position="418"/>
        <end position="463"/>
    </location>
</feature>
<proteinExistence type="inferred from homology"/>
<dbReference type="InterPro" id="IPR023828">
    <property type="entry name" value="Peptidase_S8_Ser-AS"/>
</dbReference>
<dbReference type="GO" id="GO:0006508">
    <property type="term" value="P:proteolysis"/>
    <property type="evidence" value="ECO:0007669"/>
    <property type="project" value="UniProtKB-KW"/>
</dbReference>
<dbReference type="InterPro" id="IPR000209">
    <property type="entry name" value="Peptidase_S8/S53_dom"/>
</dbReference>
<evidence type="ECO:0000313" key="14">
    <source>
        <dbReference type="Proteomes" id="UP000078550"/>
    </source>
</evidence>
<feature type="compositionally biased region" description="Basic and acidic residues" evidence="9">
    <location>
        <begin position="121"/>
        <end position="138"/>
    </location>
</feature>
<dbReference type="PROSITE" id="PS00136">
    <property type="entry name" value="SUBTILASE_ASP"/>
    <property type="match status" value="1"/>
</dbReference>
<evidence type="ECO:0000256" key="9">
    <source>
        <dbReference type="SAM" id="MobiDB-lite"/>
    </source>
</evidence>
<evidence type="ECO:0000256" key="6">
    <source>
        <dbReference type="ARBA" id="ARBA00023619"/>
    </source>
</evidence>
<feature type="compositionally biased region" description="Basic and acidic residues" evidence="9">
    <location>
        <begin position="193"/>
        <end position="259"/>
    </location>
</feature>
<dbReference type="InterPro" id="IPR050131">
    <property type="entry name" value="Peptidase_S8_subtilisin-like"/>
</dbReference>
<feature type="region of interest" description="Disordered" evidence="9">
    <location>
        <begin position="482"/>
        <end position="514"/>
    </location>
</feature>
<feature type="active site" description="Charge relay system" evidence="7">
    <location>
        <position position="818"/>
    </location>
</feature>
<feature type="compositionally biased region" description="Polar residues" evidence="9">
    <location>
        <begin position="139"/>
        <end position="152"/>
    </location>
</feature>
<dbReference type="InterPro" id="IPR040935">
    <property type="entry name" value="Pro_sub2"/>
</dbReference>
<dbReference type="PANTHER" id="PTHR43806:SF11">
    <property type="entry name" value="CEREVISIN-RELATED"/>
    <property type="match status" value="1"/>
</dbReference>
<evidence type="ECO:0000259" key="11">
    <source>
        <dbReference type="Pfam" id="PF00082"/>
    </source>
</evidence>
<evidence type="ECO:0000256" key="7">
    <source>
        <dbReference type="PROSITE-ProRule" id="PRU01240"/>
    </source>
</evidence>
<evidence type="ECO:0000313" key="13">
    <source>
        <dbReference type="EMBL" id="SBT36102.1"/>
    </source>
</evidence>
<name>A0A1A8YX41_PLAOA</name>
<evidence type="ECO:0000256" key="1">
    <source>
        <dbReference type="ARBA" id="ARBA00011073"/>
    </source>
</evidence>
<dbReference type="InterPro" id="IPR023827">
    <property type="entry name" value="Peptidase_S8_Asp-AS"/>
</dbReference>
<evidence type="ECO:0000259" key="12">
    <source>
        <dbReference type="Pfam" id="PF18513"/>
    </source>
</evidence>
<dbReference type="InterPro" id="IPR036852">
    <property type="entry name" value="Peptidase_S8/S53_dom_sf"/>
</dbReference>
<reference evidence="14" key="1">
    <citation type="submission" date="2016-05" db="EMBL/GenBank/DDBJ databases">
        <authorList>
            <person name="Naeem Raeece"/>
        </authorList>
    </citation>
    <scope>NUCLEOTIDE SEQUENCE [LARGE SCALE GENOMIC DNA]</scope>
</reference>
<feature type="compositionally biased region" description="Basic residues" evidence="9">
    <location>
        <begin position="107"/>
        <end position="120"/>
    </location>
</feature>
<dbReference type="Gene3D" id="3.30.70.2370">
    <property type="match status" value="1"/>
</dbReference>
<keyword evidence="2 7" id="KW-0645">Protease</keyword>
<dbReference type="Pfam" id="PF00082">
    <property type="entry name" value="Peptidase_S8"/>
    <property type="match status" value="1"/>
</dbReference>
<organism evidence="13 14">
    <name type="scientific">Plasmodium ovale wallikeri</name>
    <dbReference type="NCBI Taxonomy" id="864142"/>
    <lineage>
        <taxon>Eukaryota</taxon>
        <taxon>Sar</taxon>
        <taxon>Alveolata</taxon>
        <taxon>Apicomplexa</taxon>
        <taxon>Aconoidasida</taxon>
        <taxon>Haemosporida</taxon>
        <taxon>Plasmodiidae</taxon>
        <taxon>Plasmodium</taxon>
        <taxon>Plasmodium (Plasmodium)</taxon>
    </lineage>
</organism>
<evidence type="ECO:0000256" key="4">
    <source>
        <dbReference type="ARBA" id="ARBA00022825"/>
    </source>
</evidence>
<feature type="compositionally biased region" description="Basic and acidic residues" evidence="9">
    <location>
        <begin position="444"/>
        <end position="463"/>
    </location>
</feature>
<dbReference type="PRINTS" id="PR00723">
    <property type="entry name" value="SUBTILISIN"/>
</dbReference>
<keyword evidence="10" id="KW-1133">Transmembrane helix</keyword>
<feature type="transmembrane region" description="Helical" evidence="10">
    <location>
        <begin position="1200"/>
        <end position="1224"/>
    </location>
</feature>
<evidence type="ECO:0000256" key="8">
    <source>
        <dbReference type="RuleBase" id="RU003355"/>
    </source>
</evidence>
<evidence type="ECO:0000256" key="5">
    <source>
        <dbReference type="ARBA" id="ARBA00023529"/>
    </source>
</evidence>
<feature type="compositionally biased region" description="Basic and acidic residues" evidence="9">
    <location>
        <begin position="485"/>
        <end position="514"/>
    </location>
</feature>
<dbReference type="EC" id="3.4.21.62" evidence="6"/>
<dbReference type="PROSITE" id="PS00137">
    <property type="entry name" value="SUBTILASE_HIS"/>
    <property type="match status" value="1"/>
</dbReference>
<feature type="region of interest" description="Disordered" evidence="9">
    <location>
        <begin position="193"/>
        <end position="335"/>
    </location>
</feature>
<evidence type="ECO:0000256" key="10">
    <source>
        <dbReference type="SAM" id="Phobius"/>
    </source>
</evidence>
<evidence type="ECO:0000256" key="3">
    <source>
        <dbReference type="ARBA" id="ARBA00022801"/>
    </source>
</evidence>
<comment type="catalytic activity">
    <reaction evidence="5">
        <text>Hydrolysis of proteins with broad specificity for peptide bonds, and a preference for a large uncharged residue in P1. Hydrolyzes peptide amides.</text>
        <dbReference type="EC" id="3.4.21.62"/>
    </reaction>
</comment>
<feature type="region of interest" description="Disordered" evidence="9">
    <location>
        <begin position="536"/>
        <end position="566"/>
    </location>
</feature>
<accession>A0A1A8YX41</accession>
<protein>
    <recommendedName>
        <fullName evidence="6">subtilisin</fullName>
        <ecNumber evidence="6">3.4.21.62</ecNumber>
    </recommendedName>
</protein>
<comment type="similarity">
    <text evidence="1 7 8">Belongs to the peptidase S8 family.</text>
</comment>
<dbReference type="InterPro" id="IPR022398">
    <property type="entry name" value="Peptidase_S8_His-AS"/>
</dbReference>